<organism evidence="1 2">
    <name type="scientific">Mariprofundus aestuarium</name>
    <dbReference type="NCBI Taxonomy" id="1921086"/>
    <lineage>
        <taxon>Bacteria</taxon>
        <taxon>Pseudomonadati</taxon>
        <taxon>Pseudomonadota</taxon>
        <taxon>Candidatius Mariprofundia</taxon>
        <taxon>Mariprofundales</taxon>
        <taxon>Mariprofundaceae</taxon>
        <taxon>Mariprofundus</taxon>
    </lineage>
</organism>
<evidence type="ECO:0000313" key="2">
    <source>
        <dbReference type="Proteomes" id="UP000231701"/>
    </source>
</evidence>
<reference evidence="1 2" key="1">
    <citation type="submission" date="2016-12" db="EMBL/GenBank/DDBJ databases">
        <title>Isolation and genomic insights into novel planktonic Zetaproteobacteria from stratified waters of the Chesapeake Bay.</title>
        <authorList>
            <person name="McAllister S.M."/>
            <person name="Kato S."/>
            <person name="Chan C.S."/>
            <person name="Chiu B.K."/>
            <person name="Field E.K."/>
        </authorList>
    </citation>
    <scope>NUCLEOTIDE SEQUENCE [LARGE SCALE GENOMIC DNA]</scope>
    <source>
        <strain evidence="1 2">CP-5</strain>
    </source>
</reference>
<evidence type="ECO:0000313" key="1">
    <source>
        <dbReference type="EMBL" id="ATX79934.1"/>
    </source>
</evidence>
<proteinExistence type="predicted"/>
<dbReference type="EMBL" id="CP018799">
    <property type="protein sequence ID" value="ATX79934.1"/>
    <property type="molecule type" value="Genomic_DNA"/>
</dbReference>
<sequence length="135" mass="15676">MRNSIKASLEFDFRGERFSPCVTVDLDTLMIRQDHLDRLYDMLATSIGLDVYRYEYDVMILEEITFSEPTGIACEFTCDGKFDFDGFLVKLTRQHIIESIQPIAEKHMNISDISKHPDIQEALIECFQKGQKTRS</sequence>
<protein>
    <submittedName>
        <fullName evidence="1">Uncharacterized protein</fullName>
    </submittedName>
</protein>
<dbReference type="Proteomes" id="UP000231701">
    <property type="component" value="Chromosome"/>
</dbReference>
<dbReference type="KEGG" id="maes:Ga0123461_1520"/>
<name>A0A2K8L4M5_MARES</name>
<accession>A0A2K8L4M5</accession>
<dbReference type="AlphaFoldDB" id="A0A2K8L4M5"/>
<dbReference type="RefSeq" id="WP_157819277.1">
    <property type="nucleotide sequence ID" value="NZ_CP018799.1"/>
</dbReference>
<gene>
    <name evidence="1" type="ORF">Ga0123461_1520</name>
</gene>
<dbReference type="OrthoDB" id="5612448at2"/>
<keyword evidence="2" id="KW-1185">Reference proteome</keyword>